<evidence type="ECO:0000313" key="6">
    <source>
        <dbReference type="Proteomes" id="UP000299102"/>
    </source>
</evidence>
<evidence type="ECO:0000313" key="5">
    <source>
        <dbReference type="EMBL" id="GBP30859.1"/>
    </source>
</evidence>
<dbReference type="GO" id="GO:0062129">
    <property type="term" value="C:chitin-based extracellular matrix"/>
    <property type="evidence" value="ECO:0007669"/>
    <property type="project" value="TreeGrafter"/>
</dbReference>
<dbReference type="InterPro" id="IPR031311">
    <property type="entry name" value="CHIT_BIND_RR_consensus"/>
</dbReference>
<dbReference type="OrthoDB" id="7998177at2759"/>
<proteinExistence type="predicted"/>
<dbReference type="EMBL" id="BGZK01000238">
    <property type="protein sequence ID" value="GBP30859.1"/>
    <property type="molecule type" value="Genomic_DNA"/>
</dbReference>
<evidence type="ECO:0000256" key="3">
    <source>
        <dbReference type="PROSITE-ProRule" id="PRU00497"/>
    </source>
</evidence>
<accession>A0A4C1UX52</accession>
<dbReference type="InterPro" id="IPR000618">
    <property type="entry name" value="Insect_cuticle"/>
</dbReference>
<reference evidence="5 6" key="1">
    <citation type="journal article" date="2019" name="Commun. Biol.">
        <title>The bagworm genome reveals a unique fibroin gene that provides high tensile strength.</title>
        <authorList>
            <person name="Kono N."/>
            <person name="Nakamura H."/>
            <person name="Ohtoshi R."/>
            <person name="Tomita M."/>
            <person name="Numata K."/>
            <person name="Arakawa K."/>
        </authorList>
    </citation>
    <scope>NUCLEOTIDE SEQUENCE [LARGE SCALE GENOMIC DNA]</scope>
</reference>
<keyword evidence="1 3" id="KW-0193">Cuticle</keyword>
<dbReference type="Proteomes" id="UP000299102">
    <property type="component" value="Unassembled WGS sequence"/>
</dbReference>
<sequence>MSTRATKKESGHCCPWTLAILEKSPMHRQPFGSKYLLILAVVACAHADVSHLFGKHSSHAVPKYSPPAPPKHSSQAYSKTDDGSGIVRNDYQLSPEGSFQYTYETANGIAAQAEGVVKNANSENAELEVKGAVKYVSPEGVNVAYSYVANGDGYQPQGDLLPVAPAPPVWLARALEYIRTHPYKEDVVEVNSAKKYYRN</sequence>
<gene>
    <name evidence="5" type="primary">LCP17</name>
    <name evidence="5" type="ORF">EVAR_91600_1</name>
</gene>
<keyword evidence="2" id="KW-0732">Signal</keyword>
<organism evidence="5 6">
    <name type="scientific">Eumeta variegata</name>
    <name type="common">Bagworm moth</name>
    <name type="synonym">Eumeta japonica</name>
    <dbReference type="NCBI Taxonomy" id="151549"/>
    <lineage>
        <taxon>Eukaryota</taxon>
        <taxon>Metazoa</taxon>
        <taxon>Ecdysozoa</taxon>
        <taxon>Arthropoda</taxon>
        <taxon>Hexapoda</taxon>
        <taxon>Insecta</taxon>
        <taxon>Pterygota</taxon>
        <taxon>Neoptera</taxon>
        <taxon>Endopterygota</taxon>
        <taxon>Lepidoptera</taxon>
        <taxon>Glossata</taxon>
        <taxon>Ditrysia</taxon>
        <taxon>Tineoidea</taxon>
        <taxon>Psychidae</taxon>
        <taxon>Oiketicinae</taxon>
        <taxon>Eumeta</taxon>
    </lineage>
</organism>
<dbReference type="PROSITE" id="PS51155">
    <property type="entry name" value="CHIT_BIND_RR_2"/>
    <property type="match status" value="1"/>
</dbReference>
<name>A0A4C1UX52_EUMVA</name>
<dbReference type="STRING" id="151549.A0A4C1UX52"/>
<evidence type="ECO:0000256" key="4">
    <source>
        <dbReference type="SAM" id="MobiDB-lite"/>
    </source>
</evidence>
<dbReference type="PANTHER" id="PTHR10380:SF238">
    <property type="entry name" value="CUTICULAR PROTEIN 65EA-RELATED"/>
    <property type="match status" value="1"/>
</dbReference>
<dbReference type="GO" id="GO:0008010">
    <property type="term" value="F:structural constituent of chitin-based larval cuticle"/>
    <property type="evidence" value="ECO:0007669"/>
    <property type="project" value="TreeGrafter"/>
</dbReference>
<evidence type="ECO:0000256" key="2">
    <source>
        <dbReference type="ARBA" id="ARBA00022729"/>
    </source>
</evidence>
<keyword evidence="6" id="KW-1185">Reference proteome</keyword>
<dbReference type="Pfam" id="PF00379">
    <property type="entry name" value="Chitin_bind_4"/>
    <property type="match status" value="1"/>
</dbReference>
<dbReference type="AlphaFoldDB" id="A0A4C1UX52"/>
<protein>
    <submittedName>
        <fullName evidence="5">Larval cuticle protein LCP-17</fullName>
    </submittedName>
</protein>
<feature type="region of interest" description="Disordered" evidence="4">
    <location>
        <begin position="59"/>
        <end position="89"/>
    </location>
</feature>
<comment type="caution">
    <text evidence="5">The sequence shown here is derived from an EMBL/GenBank/DDBJ whole genome shotgun (WGS) entry which is preliminary data.</text>
</comment>
<evidence type="ECO:0000256" key="1">
    <source>
        <dbReference type="ARBA" id="ARBA00022460"/>
    </source>
</evidence>
<dbReference type="PROSITE" id="PS00233">
    <property type="entry name" value="CHIT_BIND_RR_1"/>
    <property type="match status" value="1"/>
</dbReference>
<dbReference type="InterPro" id="IPR050468">
    <property type="entry name" value="Cuticle_Struct_Prot"/>
</dbReference>
<dbReference type="PANTHER" id="PTHR10380">
    <property type="entry name" value="CUTICLE PROTEIN"/>
    <property type="match status" value="1"/>
</dbReference>